<keyword evidence="1" id="KW-0732">Signal</keyword>
<dbReference type="AlphaFoldDB" id="A0A0D8JAG0"/>
<dbReference type="InterPro" id="IPR036761">
    <property type="entry name" value="TTHA0802/YceI-like_sf"/>
</dbReference>
<dbReference type="PANTHER" id="PTHR34406">
    <property type="entry name" value="PROTEIN YCEI"/>
    <property type="match status" value="1"/>
</dbReference>
<organism evidence="3 4">
    <name type="scientific">Draconibacterium sediminis</name>
    <dbReference type="NCBI Taxonomy" id="1544798"/>
    <lineage>
        <taxon>Bacteria</taxon>
        <taxon>Pseudomonadati</taxon>
        <taxon>Bacteroidota</taxon>
        <taxon>Bacteroidia</taxon>
        <taxon>Marinilabiliales</taxon>
        <taxon>Prolixibacteraceae</taxon>
        <taxon>Draconibacterium</taxon>
    </lineage>
</organism>
<feature type="chain" id="PRO_5002331120" description="Lipid/polyisoprenoid-binding YceI-like domain-containing protein" evidence="1">
    <location>
        <begin position="27"/>
        <end position="201"/>
    </location>
</feature>
<dbReference type="EMBL" id="JRHC01000001">
    <property type="protein sequence ID" value="KJF43990.1"/>
    <property type="molecule type" value="Genomic_DNA"/>
</dbReference>
<evidence type="ECO:0000259" key="2">
    <source>
        <dbReference type="SMART" id="SM00867"/>
    </source>
</evidence>
<dbReference type="RefSeq" id="WP_045025496.1">
    <property type="nucleotide sequence ID" value="NZ_JRHC01000001.1"/>
</dbReference>
<evidence type="ECO:0000256" key="1">
    <source>
        <dbReference type="SAM" id="SignalP"/>
    </source>
</evidence>
<dbReference type="SMART" id="SM00867">
    <property type="entry name" value="YceI"/>
    <property type="match status" value="1"/>
</dbReference>
<dbReference type="SUPFAM" id="SSF101874">
    <property type="entry name" value="YceI-like"/>
    <property type="match status" value="1"/>
</dbReference>
<comment type="caution">
    <text evidence="3">The sequence shown here is derived from an EMBL/GenBank/DDBJ whole genome shotgun (WGS) entry which is preliminary data.</text>
</comment>
<reference evidence="3 4" key="1">
    <citation type="submission" date="2014-09" db="EMBL/GenBank/DDBJ databases">
        <title>Draft Genome Sequence of Draconibacterium sp. JN14CK-3.</title>
        <authorList>
            <person name="Dong C."/>
            <person name="Lai Q."/>
            <person name="Shao Z."/>
        </authorList>
    </citation>
    <scope>NUCLEOTIDE SEQUENCE [LARGE SCALE GENOMIC DNA]</scope>
    <source>
        <strain evidence="3 4">JN14CK-3</strain>
    </source>
</reference>
<dbReference type="OrthoDB" id="9794147at2"/>
<sequence length="201" mass="22027">MKKMKSYNKLIISLFAILLASNLSVAQVSYEENESNSKLMVTGTSSIHDWEMAVEDYDCLVSASADENQQISIESIKFSCLAESITSDNKIMDNKAHKALDSDDHPKISFSADATVSATANSLTKTKGKLQIAGKEKEVELEFTVAEAKDDQFKVSGKIPVKMSDFGIDPPTAMMGTLKTGDEVFIHFDIVLQNMQTSKAN</sequence>
<dbReference type="Pfam" id="PF04264">
    <property type="entry name" value="YceI"/>
    <property type="match status" value="1"/>
</dbReference>
<name>A0A0D8JAG0_9BACT</name>
<dbReference type="Proteomes" id="UP000032544">
    <property type="component" value="Unassembled WGS sequence"/>
</dbReference>
<gene>
    <name evidence="3" type="ORF">LH29_00100</name>
</gene>
<feature type="domain" description="Lipid/polyisoprenoid-binding YceI-like" evidence="2">
    <location>
        <begin position="38"/>
        <end position="193"/>
    </location>
</feature>
<dbReference type="STRING" id="1544798.LH29_00100"/>
<proteinExistence type="predicted"/>
<keyword evidence="4" id="KW-1185">Reference proteome</keyword>
<dbReference type="InterPro" id="IPR007372">
    <property type="entry name" value="Lipid/polyisoprenoid-bd_YceI"/>
</dbReference>
<evidence type="ECO:0000313" key="4">
    <source>
        <dbReference type="Proteomes" id="UP000032544"/>
    </source>
</evidence>
<protein>
    <recommendedName>
        <fullName evidence="2">Lipid/polyisoprenoid-binding YceI-like domain-containing protein</fullName>
    </recommendedName>
</protein>
<feature type="signal peptide" evidence="1">
    <location>
        <begin position="1"/>
        <end position="26"/>
    </location>
</feature>
<dbReference type="Gene3D" id="2.40.128.110">
    <property type="entry name" value="Lipid/polyisoprenoid-binding, YceI-like"/>
    <property type="match status" value="1"/>
</dbReference>
<dbReference type="PANTHER" id="PTHR34406:SF1">
    <property type="entry name" value="PROTEIN YCEI"/>
    <property type="match status" value="1"/>
</dbReference>
<evidence type="ECO:0000313" key="3">
    <source>
        <dbReference type="EMBL" id="KJF43990.1"/>
    </source>
</evidence>
<accession>A0A0D8JAG0</accession>